<reference evidence="2 3" key="1">
    <citation type="submission" date="2020-11" db="EMBL/GenBank/DDBJ databases">
        <title>Description of Pontivivens ytuae sp. nov. isolated from deep sea sediment of Mariana Trench.</title>
        <authorList>
            <person name="Wang Z."/>
            <person name="Sun Q.-L."/>
            <person name="Xu X.-D."/>
            <person name="Tang Y.-Z."/>
            <person name="Zhang J."/>
        </authorList>
    </citation>
    <scope>NUCLEOTIDE SEQUENCE [LARGE SCALE GENOMIC DNA]</scope>
    <source>
        <strain evidence="2 3">MT2928</strain>
    </source>
</reference>
<dbReference type="RefSeq" id="WP_196104417.1">
    <property type="nucleotide sequence ID" value="NZ_CP064942.1"/>
</dbReference>
<evidence type="ECO:0000256" key="1">
    <source>
        <dbReference type="SAM" id="SignalP"/>
    </source>
</evidence>
<feature type="signal peptide" evidence="1">
    <location>
        <begin position="1"/>
        <end position="24"/>
    </location>
</feature>
<feature type="chain" id="PRO_5032821306" evidence="1">
    <location>
        <begin position="25"/>
        <end position="184"/>
    </location>
</feature>
<proteinExistence type="predicted"/>
<keyword evidence="3" id="KW-1185">Reference proteome</keyword>
<gene>
    <name evidence="2" type="ORF">I0K15_05615</name>
</gene>
<dbReference type="PROSITE" id="PS51257">
    <property type="entry name" value="PROKAR_LIPOPROTEIN"/>
    <property type="match status" value="1"/>
</dbReference>
<evidence type="ECO:0000313" key="2">
    <source>
        <dbReference type="EMBL" id="QPH55218.1"/>
    </source>
</evidence>
<dbReference type="AlphaFoldDB" id="A0A7S9QDE9"/>
<keyword evidence="1" id="KW-0732">Signal</keyword>
<dbReference type="Proteomes" id="UP000594800">
    <property type="component" value="Chromosome"/>
</dbReference>
<name>A0A7S9QDE9_9RHOB</name>
<dbReference type="KEGG" id="poz:I0K15_05615"/>
<dbReference type="EMBL" id="CP064942">
    <property type="protein sequence ID" value="QPH55218.1"/>
    <property type="molecule type" value="Genomic_DNA"/>
</dbReference>
<accession>A0A7S9QDE9</accession>
<organism evidence="2 3">
    <name type="scientific">Pontivivens ytuae</name>
    <dbReference type="NCBI Taxonomy" id="2789856"/>
    <lineage>
        <taxon>Bacteria</taxon>
        <taxon>Pseudomonadati</taxon>
        <taxon>Pseudomonadota</taxon>
        <taxon>Alphaproteobacteria</taxon>
        <taxon>Rhodobacterales</taxon>
        <taxon>Paracoccaceae</taxon>
        <taxon>Pontivivens</taxon>
    </lineage>
</organism>
<evidence type="ECO:0000313" key="3">
    <source>
        <dbReference type="Proteomes" id="UP000594800"/>
    </source>
</evidence>
<protein>
    <submittedName>
        <fullName evidence="2">Uncharacterized protein</fullName>
    </submittedName>
</protein>
<sequence>MTVKMPARLSLAACWVLALTACTADEGAVVLPERTTAFVDSAAREVCVAGITDFDSLHERMTGAGFDFSYADAFARYYTARGGDVIAYFGNFQNGDRYCVVTANRLTEEAATLLAFDTVRTSNAIVKEPVEVDAPTIGSAWYLRDVRGEYLIGVLETTRYATSWRGAGIVAIEPRQPGGFTDPS</sequence>